<dbReference type="Pfam" id="PF00702">
    <property type="entry name" value="Hydrolase"/>
    <property type="match status" value="1"/>
</dbReference>
<dbReference type="EMBL" id="JACBZD010000002">
    <property type="protein sequence ID" value="NYI07665.1"/>
    <property type="molecule type" value="Genomic_DNA"/>
</dbReference>
<proteinExistence type="predicted"/>
<keyword evidence="2" id="KW-0378">Hydrolase</keyword>
<gene>
    <name evidence="2" type="ORF">FHU37_004694</name>
</gene>
<organism evidence="2 3">
    <name type="scientific">Allostreptomyces psammosilenae</name>
    <dbReference type="NCBI Taxonomy" id="1892865"/>
    <lineage>
        <taxon>Bacteria</taxon>
        <taxon>Bacillati</taxon>
        <taxon>Actinomycetota</taxon>
        <taxon>Actinomycetes</taxon>
        <taxon>Kitasatosporales</taxon>
        <taxon>Streptomycetaceae</taxon>
        <taxon>Allostreptomyces</taxon>
    </lineage>
</organism>
<dbReference type="Proteomes" id="UP000567795">
    <property type="component" value="Unassembled WGS sequence"/>
</dbReference>
<keyword evidence="3" id="KW-1185">Reference proteome</keyword>
<reference evidence="2 3" key="1">
    <citation type="submission" date="2020-07" db="EMBL/GenBank/DDBJ databases">
        <title>Sequencing the genomes of 1000 actinobacteria strains.</title>
        <authorList>
            <person name="Klenk H.-P."/>
        </authorList>
    </citation>
    <scope>NUCLEOTIDE SEQUENCE [LARGE SCALE GENOMIC DNA]</scope>
    <source>
        <strain evidence="2 3">DSM 42178</strain>
    </source>
</reference>
<dbReference type="InterPro" id="IPR023198">
    <property type="entry name" value="PGP-like_dom2"/>
</dbReference>
<dbReference type="Gene3D" id="3.40.50.1000">
    <property type="entry name" value="HAD superfamily/HAD-like"/>
    <property type="match status" value="2"/>
</dbReference>
<comment type="caution">
    <text evidence="2">The sequence shown here is derived from an EMBL/GenBank/DDBJ whole genome shotgun (WGS) entry which is preliminary data.</text>
</comment>
<evidence type="ECO:0000256" key="1">
    <source>
        <dbReference type="SAM" id="MobiDB-lite"/>
    </source>
</evidence>
<dbReference type="InterPro" id="IPR050155">
    <property type="entry name" value="HAD-like_hydrolase_sf"/>
</dbReference>
<accession>A0A852ZZW8</accession>
<dbReference type="PANTHER" id="PTHR43434">
    <property type="entry name" value="PHOSPHOGLYCOLATE PHOSPHATASE"/>
    <property type="match status" value="1"/>
</dbReference>
<dbReference type="EC" id="3.1.3.18" evidence="2"/>
<sequence length="223" mass="23431">MASPHASVPAAPEPTAGSPVAPTVGFDLDMTLIDSRPGVKAVYDRLAEESGRFIDSALAVTRLGPPLEVELAHWFPQDEIQQAGDRFRALYPDYAIEPSPAMPGALEAVEAVRAAGGRPIVVTGKFQPNAVLHLKHLGIEVDEVYGWLWADAKGEALREQNATVYVGDHIGDIRGAQAAGAVSVAVPSGPISADELAAAGADVVLPDLTAFGDWFADYAARAR</sequence>
<dbReference type="RefSeq" id="WP_179816633.1">
    <property type="nucleotide sequence ID" value="NZ_JACBZD010000002.1"/>
</dbReference>
<dbReference type="GO" id="GO:0008967">
    <property type="term" value="F:phosphoglycolate phosphatase activity"/>
    <property type="evidence" value="ECO:0007669"/>
    <property type="project" value="UniProtKB-EC"/>
</dbReference>
<dbReference type="InterPro" id="IPR023214">
    <property type="entry name" value="HAD_sf"/>
</dbReference>
<feature type="region of interest" description="Disordered" evidence="1">
    <location>
        <begin position="1"/>
        <end position="21"/>
    </location>
</feature>
<name>A0A852ZZW8_9ACTN</name>
<dbReference type="InterPro" id="IPR036412">
    <property type="entry name" value="HAD-like_sf"/>
</dbReference>
<dbReference type="Gene3D" id="1.10.150.240">
    <property type="entry name" value="Putative phosphatase, domain 2"/>
    <property type="match status" value="1"/>
</dbReference>
<dbReference type="GO" id="GO:0004713">
    <property type="term" value="F:protein tyrosine kinase activity"/>
    <property type="evidence" value="ECO:0007669"/>
    <property type="project" value="TreeGrafter"/>
</dbReference>
<protein>
    <submittedName>
        <fullName evidence="2">Phosphoglycolate phosphatase</fullName>
        <ecNumber evidence="2">3.1.3.18</ecNumber>
    </submittedName>
</protein>
<dbReference type="SUPFAM" id="SSF56784">
    <property type="entry name" value="HAD-like"/>
    <property type="match status" value="1"/>
</dbReference>
<dbReference type="AlphaFoldDB" id="A0A852ZZW8"/>
<dbReference type="PANTHER" id="PTHR43434:SF20">
    <property type="entry name" value="5'-NUCLEOTIDASE"/>
    <property type="match status" value="1"/>
</dbReference>
<evidence type="ECO:0000313" key="3">
    <source>
        <dbReference type="Proteomes" id="UP000567795"/>
    </source>
</evidence>
<evidence type="ECO:0000313" key="2">
    <source>
        <dbReference type="EMBL" id="NYI07665.1"/>
    </source>
</evidence>
<dbReference type="GO" id="GO:0005829">
    <property type="term" value="C:cytosol"/>
    <property type="evidence" value="ECO:0007669"/>
    <property type="project" value="TreeGrafter"/>
</dbReference>